<feature type="non-terminal residue" evidence="2">
    <location>
        <position position="493"/>
    </location>
</feature>
<evidence type="ECO:0000313" key="2">
    <source>
        <dbReference type="EMBL" id="CAK0806026.1"/>
    </source>
</evidence>
<name>A0ABN9QJR2_9DINO</name>
<feature type="compositionally biased region" description="Basic and acidic residues" evidence="1">
    <location>
        <begin position="295"/>
        <end position="311"/>
    </location>
</feature>
<accession>A0ABN9QJR2</accession>
<feature type="region of interest" description="Disordered" evidence="1">
    <location>
        <begin position="89"/>
        <end position="151"/>
    </location>
</feature>
<evidence type="ECO:0000313" key="3">
    <source>
        <dbReference type="Proteomes" id="UP001189429"/>
    </source>
</evidence>
<feature type="compositionally biased region" description="Low complexity" evidence="1">
    <location>
        <begin position="95"/>
        <end position="104"/>
    </location>
</feature>
<feature type="compositionally biased region" description="Basic and acidic residues" evidence="1">
    <location>
        <begin position="330"/>
        <end position="344"/>
    </location>
</feature>
<feature type="region of interest" description="Disordered" evidence="1">
    <location>
        <begin position="39"/>
        <end position="69"/>
    </location>
</feature>
<dbReference type="EMBL" id="CAUYUJ010003614">
    <property type="protein sequence ID" value="CAK0806026.1"/>
    <property type="molecule type" value="Genomic_DNA"/>
</dbReference>
<feature type="compositionally biased region" description="Polar residues" evidence="1">
    <location>
        <begin position="105"/>
        <end position="119"/>
    </location>
</feature>
<organism evidence="2 3">
    <name type="scientific">Prorocentrum cordatum</name>
    <dbReference type="NCBI Taxonomy" id="2364126"/>
    <lineage>
        <taxon>Eukaryota</taxon>
        <taxon>Sar</taxon>
        <taxon>Alveolata</taxon>
        <taxon>Dinophyceae</taxon>
        <taxon>Prorocentrales</taxon>
        <taxon>Prorocentraceae</taxon>
        <taxon>Prorocentrum</taxon>
    </lineage>
</organism>
<feature type="compositionally biased region" description="Basic and acidic residues" evidence="1">
    <location>
        <begin position="122"/>
        <end position="139"/>
    </location>
</feature>
<feature type="compositionally biased region" description="Low complexity" evidence="1">
    <location>
        <begin position="140"/>
        <end position="151"/>
    </location>
</feature>
<feature type="region of interest" description="Disordered" evidence="1">
    <location>
        <begin position="295"/>
        <end position="400"/>
    </location>
</feature>
<feature type="compositionally biased region" description="Gly residues" evidence="1">
    <location>
        <begin position="384"/>
        <end position="394"/>
    </location>
</feature>
<evidence type="ECO:0000256" key="1">
    <source>
        <dbReference type="SAM" id="MobiDB-lite"/>
    </source>
</evidence>
<keyword evidence="3" id="KW-1185">Reference proteome</keyword>
<sequence>MPAGHDSARCVTELLLQSDVAEQFRAGSRPARDFEFAGQHVSRSAATPAATPECDGQAAPVALGQDGVDADSAHGLSLALNLSSKGAPEWLGEESSSVSDGPSSQGTRDPSASNRSASADTGDARQRARWEGRLDRSLERPAPAGGAAGRALSAMPEEADGDFSGHVQQVMSAAWREVEGAEDLPQELQMHGVALRVARHMPEKNTCNVGQFSGLADSKADSVASICVPAGFDGADGPLFQPDTAAWQKTAALVEGEFDVIWKGKRGDMEVRERKRQLSEFSEDVRLDRCARSGNAEDHVQLGETAGKEASEAGDQTSGTEMSPVYLAAPHRDADRASCDRLRPPDPVGGRAAPLSSMAPGPPDGRAPRAPAQRQRDAAAHGGAPTGPRGGQLRAGGKPDALHAPSEEWITYQGRASHLQIGASVPLQLEMWLEDGVTKGLWCMLGLCGDVCEEGLVGDVRAFALRSDQGIHMSFCGSEGADGLWSGGLVYNQ</sequence>
<proteinExistence type="predicted"/>
<protein>
    <submittedName>
        <fullName evidence="2">Uncharacterized protein</fullName>
    </submittedName>
</protein>
<reference evidence="2" key="1">
    <citation type="submission" date="2023-10" db="EMBL/GenBank/DDBJ databases">
        <authorList>
            <person name="Chen Y."/>
            <person name="Shah S."/>
            <person name="Dougan E. K."/>
            <person name="Thang M."/>
            <person name="Chan C."/>
        </authorList>
    </citation>
    <scope>NUCLEOTIDE SEQUENCE [LARGE SCALE GENOMIC DNA]</scope>
</reference>
<comment type="caution">
    <text evidence="2">The sequence shown here is derived from an EMBL/GenBank/DDBJ whole genome shotgun (WGS) entry which is preliminary data.</text>
</comment>
<dbReference type="Proteomes" id="UP001189429">
    <property type="component" value="Unassembled WGS sequence"/>
</dbReference>
<gene>
    <name evidence="2" type="ORF">PCOR1329_LOCUS12391</name>
</gene>